<dbReference type="AlphaFoldDB" id="A0A819YQC3"/>
<evidence type="ECO:0000256" key="2">
    <source>
        <dbReference type="ARBA" id="ARBA00022676"/>
    </source>
</evidence>
<dbReference type="Proteomes" id="UP000663845">
    <property type="component" value="Unassembled WGS sequence"/>
</dbReference>
<dbReference type="Proteomes" id="UP000663860">
    <property type="component" value="Unassembled WGS sequence"/>
</dbReference>
<keyword evidence="4" id="KW-0548">Nucleotidyltransferase</keyword>
<dbReference type="Proteomes" id="UP000663881">
    <property type="component" value="Unassembled WGS sequence"/>
</dbReference>
<proteinExistence type="inferred from homology"/>
<dbReference type="EMBL" id="CAJNOG010000606">
    <property type="protein sequence ID" value="CAF1313012.1"/>
    <property type="molecule type" value="Genomic_DNA"/>
</dbReference>
<dbReference type="EMBL" id="CAJNON010000031">
    <property type="protein sequence ID" value="CAF0826545.1"/>
    <property type="molecule type" value="Genomic_DNA"/>
</dbReference>
<dbReference type="SUPFAM" id="SSF56399">
    <property type="entry name" value="ADP-ribosylation"/>
    <property type="match status" value="1"/>
</dbReference>
<accession>A0A819YQC3</accession>
<keyword evidence="6" id="KW-0521">NADP</keyword>
<dbReference type="Pfam" id="PF01129">
    <property type="entry name" value="ART"/>
    <property type="match status" value="1"/>
</dbReference>
<evidence type="ECO:0000313" key="10">
    <source>
        <dbReference type="EMBL" id="CAF4156256.1"/>
    </source>
</evidence>
<dbReference type="OrthoDB" id="423533at2759"/>
<evidence type="ECO:0000313" key="13">
    <source>
        <dbReference type="Proteomes" id="UP000663844"/>
    </source>
</evidence>
<protein>
    <recommendedName>
        <fullName evidence="6">NAD(P)(+)--arginine ADP-ribosyltransferase</fullName>
        <ecNumber evidence="6">2.4.2.31</ecNumber>
    </recommendedName>
    <alternativeName>
        <fullName evidence="6">Mono(ADP-ribosyl)transferase</fullName>
    </alternativeName>
</protein>
<dbReference type="Proteomes" id="UP000663844">
    <property type="component" value="Unassembled WGS sequence"/>
</dbReference>
<dbReference type="GO" id="GO:0106274">
    <property type="term" value="F:NAD+-protein-arginine ADP-ribosyltransferase activity"/>
    <property type="evidence" value="ECO:0007669"/>
    <property type="project" value="UniProtKB-EC"/>
</dbReference>
<sequence length="260" mass="29724">MMNHFSDIDCSFKSLTSIYGFRSAELVSIEEALKSIESQIDELPYFIRIAKRHCHYPSEHGLTRDESASIYIYTMEWGEQTLNRVLNKALTNENRHSLKVWFPYLKLFDTALNKLPTVKEIVWRGVSEDIGKNYIKNQIVTWWSVNSCSSSVNIIKGFLGNEKNSTTFLIEAVNGKNVSGYTAHESEDEIILRMGTEFRVKSNSLDHPNGSYVVHLMEIDDNDNDNHTTLASSINQIQLKTMTTTNEISSSKFISISIFF</sequence>
<keyword evidence="2 6" id="KW-0328">Glycosyltransferase</keyword>
<reference evidence="11" key="1">
    <citation type="submission" date="2021-02" db="EMBL/GenBank/DDBJ databases">
        <authorList>
            <person name="Nowell W R."/>
        </authorList>
    </citation>
    <scope>NUCLEOTIDE SEQUENCE</scope>
</reference>
<evidence type="ECO:0000313" key="8">
    <source>
        <dbReference type="EMBL" id="CAF1313012.1"/>
    </source>
</evidence>
<dbReference type="EMBL" id="CAJOAZ010007372">
    <property type="protein sequence ID" value="CAF4161389.1"/>
    <property type="molecule type" value="Genomic_DNA"/>
</dbReference>
<dbReference type="EC" id="2.4.2.31" evidence="6"/>
<comment type="catalytic activity">
    <reaction evidence="5 6">
        <text>L-arginyl-[protein] + NAD(+) = N(omega)-(ADP-D-ribosyl)-L-arginyl-[protein] + nicotinamide + H(+)</text>
        <dbReference type="Rhea" id="RHEA:19149"/>
        <dbReference type="Rhea" id="RHEA-COMP:10532"/>
        <dbReference type="Rhea" id="RHEA-COMP:15087"/>
        <dbReference type="ChEBI" id="CHEBI:15378"/>
        <dbReference type="ChEBI" id="CHEBI:17154"/>
        <dbReference type="ChEBI" id="CHEBI:29965"/>
        <dbReference type="ChEBI" id="CHEBI:57540"/>
        <dbReference type="ChEBI" id="CHEBI:142554"/>
        <dbReference type="EC" id="2.4.2.31"/>
    </reaction>
</comment>
<evidence type="ECO:0000313" key="11">
    <source>
        <dbReference type="EMBL" id="CAF4161389.1"/>
    </source>
</evidence>
<evidence type="ECO:0000256" key="3">
    <source>
        <dbReference type="ARBA" id="ARBA00022679"/>
    </source>
</evidence>
<gene>
    <name evidence="9" type="ORF">IZO911_LOCUS44525</name>
    <name evidence="8" type="ORF">JYZ213_LOCUS32964</name>
    <name evidence="12" type="ORF">KXQ929_LOCUS39342</name>
    <name evidence="10" type="ORF">OKA104_LOCUS38532</name>
    <name evidence="11" type="ORF">OXD698_LOCUS38631</name>
    <name evidence="7" type="ORF">VCS650_LOCUS5367</name>
</gene>
<evidence type="ECO:0000256" key="6">
    <source>
        <dbReference type="RuleBase" id="RU361228"/>
    </source>
</evidence>
<comment type="caution">
    <text evidence="11">The sequence shown here is derived from an EMBL/GenBank/DDBJ whole genome shotgun (WGS) entry which is preliminary data.</text>
</comment>
<dbReference type="EMBL" id="CAJOAY010007014">
    <property type="protein sequence ID" value="CAF4156256.1"/>
    <property type="molecule type" value="Genomic_DNA"/>
</dbReference>
<evidence type="ECO:0000256" key="4">
    <source>
        <dbReference type="ARBA" id="ARBA00022695"/>
    </source>
</evidence>
<dbReference type="Proteomes" id="UP000663891">
    <property type="component" value="Unassembled WGS sequence"/>
</dbReference>
<evidence type="ECO:0000313" key="9">
    <source>
        <dbReference type="EMBL" id="CAF1491816.1"/>
    </source>
</evidence>
<dbReference type="PROSITE" id="PS51996">
    <property type="entry name" value="TR_MART"/>
    <property type="match status" value="1"/>
</dbReference>
<name>A0A819YQC3_9BILA</name>
<dbReference type="GO" id="GO:0016779">
    <property type="term" value="F:nucleotidyltransferase activity"/>
    <property type="evidence" value="ECO:0007669"/>
    <property type="project" value="UniProtKB-KW"/>
</dbReference>
<dbReference type="Gene3D" id="3.90.176.10">
    <property type="entry name" value="Toxin ADP-ribosyltransferase, Chain A, domain 1"/>
    <property type="match status" value="1"/>
</dbReference>
<evidence type="ECO:0000256" key="5">
    <source>
        <dbReference type="ARBA" id="ARBA00047597"/>
    </source>
</evidence>
<dbReference type="InterPro" id="IPR000768">
    <property type="entry name" value="ART"/>
</dbReference>
<evidence type="ECO:0000313" key="7">
    <source>
        <dbReference type="EMBL" id="CAF0826545.1"/>
    </source>
</evidence>
<evidence type="ECO:0000313" key="12">
    <source>
        <dbReference type="EMBL" id="CAF4187878.1"/>
    </source>
</evidence>
<dbReference type="EMBL" id="CAJNOE010002750">
    <property type="protein sequence ID" value="CAF1491816.1"/>
    <property type="molecule type" value="Genomic_DNA"/>
</dbReference>
<keyword evidence="3 6" id="KW-0808">Transferase</keyword>
<dbReference type="Proteomes" id="UP000663868">
    <property type="component" value="Unassembled WGS sequence"/>
</dbReference>
<organism evidence="11 13">
    <name type="scientific">Adineta steineri</name>
    <dbReference type="NCBI Taxonomy" id="433720"/>
    <lineage>
        <taxon>Eukaryota</taxon>
        <taxon>Metazoa</taxon>
        <taxon>Spiralia</taxon>
        <taxon>Gnathifera</taxon>
        <taxon>Rotifera</taxon>
        <taxon>Eurotatoria</taxon>
        <taxon>Bdelloidea</taxon>
        <taxon>Adinetida</taxon>
        <taxon>Adinetidae</taxon>
        <taxon>Adineta</taxon>
    </lineage>
</organism>
<keyword evidence="6" id="KW-0520">NAD</keyword>
<comment type="similarity">
    <text evidence="1 6">Belongs to the Arg-specific ADP-ribosyltransferase family.</text>
</comment>
<dbReference type="EMBL" id="CAJOBB010007496">
    <property type="protein sequence ID" value="CAF4187878.1"/>
    <property type="molecule type" value="Genomic_DNA"/>
</dbReference>
<evidence type="ECO:0000256" key="1">
    <source>
        <dbReference type="ARBA" id="ARBA00009558"/>
    </source>
</evidence>